<evidence type="ECO:0008006" key="3">
    <source>
        <dbReference type="Google" id="ProtNLM"/>
    </source>
</evidence>
<dbReference type="EMBL" id="JBHRZG010000011">
    <property type="protein sequence ID" value="MFC3833413.1"/>
    <property type="molecule type" value="Genomic_DNA"/>
</dbReference>
<organism evidence="1 2">
    <name type="scientific">Deinococcus rufus</name>
    <dbReference type="NCBI Taxonomy" id="2136097"/>
    <lineage>
        <taxon>Bacteria</taxon>
        <taxon>Thermotogati</taxon>
        <taxon>Deinococcota</taxon>
        <taxon>Deinococci</taxon>
        <taxon>Deinococcales</taxon>
        <taxon>Deinococcaceae</taxon>
        <taxon>Deinococcus</taxon>
    </lineage>
</organism>
<gene>
    <name evidence="1" type="ORF">ACFOSB_11150</name>
</gene>
<proteinExistence type="predicted"/>
<evidence type="ECO:0000313" key="1">
    <source>
        <dbReference type="EMBL" id="MFC3833413.1"/>
    </source>
</evidence>
<reference evidence="2" key="1">
    <citation type="journal article" date="2019" name="Int. J. Syst. Evol. Microbiol.">
        <title>The Global Catalogue of Microorganisms (GCM) 10K type strain sequencing project: providing services to taxonomists for standard genome sequencing and annotation.</title>
        <authorList>
            <consortium name="The Broad Institute Genomics Platform"/>
            <consortium name="The Broad Institute Genome Sequencing Center for Infectious Disease"/>
            <person name="Wu L."/>
            <person name="Ma J."/>
        </authorList>
    </citation>
    <scope>NUCLEOTIDE SEQUENCE [LARGE SCALE GENOMIC DNA]</scope>
    <source>
        <strain evidence="2">CCTCC AB 2017081</strain>
    </source>
</reference>
<name>A0ABV7ZAU0_9DEIO</name>
<evidence type="ECO:0000313" key="2">
    <source>
        <dbReference type="Proteomes" id="UP001595803"/>
    </source>
</evidence>
<comment type="caution">
    <text evidence="1">The sequence shown here is derived from an EMBL/GenBank/DDBJ whole genome shotgun (WGS) entry which is preliminary data.</text>
</comment>
<sequence length="122" mass="12754">MTTRLTLARVADLLARLPAARPLGIQLGTACHAGARVYAEADRIVLVATAVPCTSGELAEALRQRLACRFGDVPVVVAAPDGALYTHAALIGVAHARAWLVCPVARPATVFEQVGQLFRSAA</sequence>
<accession>A0ABV7ZAU0</accession>
<keyword evidence="2" id="KW-1185">Reference proteome</keyword>
<dbReference type="RefSeq" id="WP_380101945.1">
    <property type="nucleotide sequence ID" value="NZ_JBHRZG010000011.1"/>
</dbReference>
<dbReference type="Proteomes" id="UP001595803">
    <property type="component" value="Unassembled WGS sequence"/>
</dbReference>
<protein>
    <recommendedName>
        <fullName evidence="3">Roadblock/LAMTOR2 domain-containing protein</fullName>
    </recommendedName>
</protein>